<keyword evidence="3" id="KW-1185">Reference proteome</keyword>
<accession>A0A834M4R1</accession>
<comment type="caution">
    <text evidence="2">The sequence shown here is derived from an EMBL/GenBank/DDBJ whole genome shotgun (WGS) entry which is preliminary data.</text>
</comment>
<evidence type="ECO:0000256" key="1">
    <source>
        <dbReference type="SAM" id="MobiDB-lite"/>
    </source>
</evidence>
<gene>
    <name evidence="2" type="ORF">GWI33_021660</name>
</gene>
<protein>
    <recommendedName>
        <fullName evidence="4">MORN repeat protein</fullName>
    </recommendedName>
</protein>
<dbReference type="OrthoDB" id="437960at2759"/>
<name>A0A834M4R1_RHYFE</name>
<feature type="region of interest" description="Disordered" evidence="1">
    <location>
        <begin position="1"/>
        <end position="27"/>
    </location>
</feature>
<reference evidence="2" key="1">
    <citation type="submission" date="2020-08" db="EMBL/GenBank/DDBJ databases">
        <title>Genome sequencing and assembly of the red palm weevil Rhynchophorus ferrugineus.</title>
        <authorList>
            <person name="Dias G.B."/>
            <person name="Bergman C.M."/>
            <person name="Manee M."/>
        </authorList>
    </citation>
    <scope>NUCLEOTIDE SEQUENCE</scope>
    <source>
        <strain evidence="2">AA-2017</strain>
        <tissue evidence="2">Whole larva</tissue>
    </source>
</reference>
<dbReference type="PANTHER" id="PTHR46917">
    <property type="entry name" value="MORN REPEAT-CONTAINING PROTEIN 2"/>
    <property type="match status" value="1"/>
</dbReference>
<evidence type="ECO:0000313" key="2">
    <source>
        <dbReference type="EMBL" id="KAF7265049.1"/>
    </source>
</evidence>
<dbReference type="EMBL" id="JAACXV010015125">
    <property type="protein sequence ID" value="KAF7265049.1"/>
    <property type="molecule type" value="Genomic_DNA"/>
</dbReference>
<sequence>MYHFVMSNSKRSKSFTKTEDQSEDKKTAYDELIASDPDFYQGSSKFQFPNGDQYDGEYCAHSSGLVWRQGKGIYTTKDGQTYDGCWDGDKLIETEDVTVTFLDGTKYIGSLQKNKYSGPGLYQFNNQISVLSNFADNKPTGEITLIDPNQKAWYGFAEQNESLLIPEHIFYQCINQESGKGRLKQTPTAKKQSSTNTIKSSKKSDDAEPQLKYRDYRQVEKEIFMKSKKTPSNLCLEDSDWFKEYLNYKNTYGSIYCKAMKKGPHTLNNEEVDWFNKYKNFEEKYLQVLKKFKKKERQQVPNVKIFEVIHPPQYKSNITPTAVFYPSEH</sequence>
<dbReference type="SUPFAM" id="SSF82185">
    <property type="entry name" value="Histone H3 K4-specific methyltransferase SET7/9 N-terminal domain"/>
    <property type="match status" value="1"/>
</dbReference>
<organism evidence="2 3">
    <name type="scientific">Rhynchophorus ferrugineus</name>
    <name type="common">Red palm weevil</name>
    <name type="synonym">Curculio ferrugineus</name>
    <dbReference type="NCBI Taxonomy" id="354439"/>
    <lineage>
        <taxon>Eukaryota</taxon>
        <taxon>Metazoa</taxon>
        <taxon>Ecdysozoa</taxon>
        <taxon>Arthropoda</taxon>
        <taxon>Hexapoda</taxon>
        <taxon>Insecta</taxon>
        <taxon>Pterygota</taxon>
        <taxon>Neoptera</taxon>
        <taxon>Endopterygota</taxon>
        <taxon>Coleoptera</taxon>
        <taxon>Polyphaga</taxon>
        <taxon>Cucujiformia</taxon>
        <taxon>Curculionidae</taxon>
        <taxon>Dryophthorinae</taxon>
        <taxon>Rhynchophorus</taxon>
    </lineage>
</organism>
<evidence type="ECO:0000313" key="3">
    <source>
        <dbReference type="Proteomes" id="UP000625711"/>
    </source>
</evidence>
<proteinExistence type="predicted"/>
<dbReference type="PANTHER" id="PTHR46917:SF1">
    <property type="entry name" value="MORN REPEAT-CONTAINING PROTEIN 2"/>
    <property type="match status" value="1"/>
</dbReference>
<feature type="compositionally biased region" description="Basic and acidic residues" evidence="1">
    <location>
        <begin position="16"/>
        <end position="27"/>
    </location>
</feature>
<feature type="compositionally biased region" description="Low complexity" evidence="1">
    <location>
        <begin position="190"/>
        <end position="199"/>
    </location>
</feature>
<dbReference type="Proteomes" id="UP000625711">
    <property type="component" value="Unassembled WGS sequence"/>
</dbReference>
<evidence type="ECO:0008006" key="4">
    <source>
        <dbReference type="Google" id="ProtNLM"/>
    </source>
</evidence>
<feature type="region of interest" description="Disordered" evidence="1">
    <location>
        <begin position="182"/>
        <end position="210"/>
    </location>
</feature>
<dbReference type="AlphaFoldDB" id="A0A834M4R1"/>
<dbReference type="InterPro" id="IPR052849">
    <property type="entry name" value="MORN_repeat_protein"/>
</dbReference>